<keyword evidence="5" id="KW-0249">Electron transport</keyword>
<evidence type="ECO:0000256" key="4">
    <source>
        <dbReference type="ARBA" id="ARBA00022692"/>
    </source>
</evidence>
<keyword evidence="9" id="KW-1015">Disulfide bond</keyword>
<proteinExistence type="inferred from homology"/>
<keyword evidence="14" id="KW-1185">Reference proteome</keyword>
<keyword evidence="10" id="KW-0143">Chaperone</keyword>
<organism evidence="13 14">
    <name type="scientific">Devosia salina</name>
    <dbReference type="NCBI Taxonomy" id="2860336"/>
    <lineage>
        <taxon>Bacteria</taxon>
        <taxon>Pseudomonadati</taxon>
        <taxon>Pseudomonadota</taxon>
        <taxon>Alphaproteobacteria</taxon>
        <taxon>Hyphomicrobiales</taxon>
        <taxon>Devosiaceae</taxon>
        <taxon>Devosia</taxon>
    </lineage>
</organism>
<name>A0ABX8WK30_9HYPH</name>
<reference evidence="13 14" key="1">
    <citation type="submission" date="2021-08" db="EMBL/GenBank/DDBJ databases">
        <title>Devosia salina sp. nov., isolated from the South China Sea sediment.</title>
        <authorList>
            <person name="Zhou Z."/>
        </authorList>
    </citation>
    <scope>NUCLEOTIDE SEQUENCE [LARGE SCALE GENOMIC DNA]</scope>
    <source>
        <strain evidence="13 14">SCS-3</strain>
    </source>
</reference>
<keyword evidence="6 12" id="KW-1133">Transmembrane helix</keyword>
<dbReference type="EMBL" id="CP080590">
    <property type="protein sequence ID" value="QYO79168.1"/>
    <property type="molecule type" value="Genomic_DNA"/>
</dbReference>
<evidence type="ECO:0000256" key="2">
    <source>
        <dbReference type="ARBA" id="ARBA00007602"/>
    </source>
</evidence>
<dbReference type="InterPro" id="IPR003752">
    <property type="entry name" value="DiS_bond_form_DsbB/BdbC"/>
</dbReference>
<dbReference type="PANTHER" id="PTHR43469:SF1">
    <property type="entry name" value="SPBETA PROPHAGE-DERIVED DISULFIDE BOND FORMATION PROTEIN B"/>
    <property type="match status" value="1"/>
</dbReference>
<evidence type="ECO:0000256" key="8">
    <source>
        <dbReference type="ARBA" id="ARBA00023136"/>
    </source>
</evidence>
<evidence type="ECO:0000256" key="3">
    <source>
        <dbReference type="ARBA" id="ARBA00022448"/>
    </source>
</evidence>
<accession>A0ABX8WK30</accession>
<feature type="transmembrane region" description="Helical" evidence="12">
    <location>
        <begin position="33"/>
        <end position="50"/>
    </location>
</feature>
<keyword evidence="4 12" id="KW-0812">Transmembrane</keyword>
<evidence type="ECO:0000256" key="11">
    <source>
        <dbReference type="ARBA" id="ARBA00023284"/>
    </source>
</evidence>
<keyword evidence="11" id="KW-0676">Redox-active center</keyword>
<dbReference type="Gene3D" id="1.20.1550.10">
    <property type="entry name" value="DsbB-like"/>
    <property type="match status" value="1"/>
</dbReference>
<comment type="subcellular location">
    <subcellularLocation>
        <location evidence="1">Membrane</location>
        <topology evidence="1">Multi-pass membrane protein</topology>
    </subcellularLocation>
</comment>
<keyword evidence="7" id="KW-0560">Oxidoreductase</keyword>
<evidence type="ECO:0000256" key="6">
    <source>
        <dbReference type="ARBA" id="ARBA00022989"/>
    </source>
</evidence>
<evidence type="ECO:0000256" key="10">
    <source>
        <dbReference type="ARBA" id="ARBA00023186"/>
    </source>
</evidence>
<evidence type="ECO:0000313" key="14">
    <source>
        <dbReference type="Proteomes" id="UP000825799"/>
    </source>
</evidence>
<evidence type="ECO:0000256" key="5">
    <source>
        <dbReference type="ARBA" id="ARBA00022982"/>
    </source>
</evidence>
<evidence type="ECO:0000256" key="9">
    <source>
        <dbReference type="ARBA" id="ARBA00023157"/>
    </source>
</evidence>
<dbReference type="PIRSF" id="PIRSF036659">
    <property type="entry name" value="BdbC"/>
    <property type="match status" value="1"/>
</dbReference>
<comment type="similarity">
    <text evidence="2">Belongs to the DsbB family. BdbC subfamily.</text>
</comment>
<sequence length="131" mass="13865">MFSAWLVALVATMGAVFIGEIMGQTPCVLCWYQRIAMFPLVVTLGVGALAGDRNSVLYSVPLAVAGAGFATLHVLLFYGIVPEAIQPCSAGPSCSDEAMMFFGLVPLPVLSLVAFSAIVVFLVPVLRSRRL</sequence>
<feature type="transmembrane region" description="Helical" evidence="12">
    <location>
        <begin position="101"/>
        <end position="126"/>
    </location>
</feature>
<evidence type="ECO:0000256" key="1">
    <source>
        <dbReference type="ARBA" id="ARBA00004141"/>
    </source>
</evidence>
<evidence type="ECO:0000313" key="13">
    <source>
        <dbReference type="EMBL" id="QYO79168.1"/>
    </source>
</evidence>
<dbReference type="InterPro" id="IPR012187">
    <property type="entry name" value="Disulphide_bond_form_BdbC"/>
</dbReference>
<dbReference type="Proteomes" id="UP000825799">
    <property type="component" value="Chromosome"/>
</dbReference>
<protein>
    <submittedName>
        <fullName evidence="13">Disulfide bond formation protein B</fullName>
    </submittedName>
</protein>
<dbReference type="SUPFAM" id="SSF158442">
    <property type="entry name" value="DsbB-like"/>
    <property type="match status" value="1"/>
</dbReference>
<dbReference type="PANTHER" id="PTHR43469">
    <property type="entry name" value="DISULFIDE FORMATION PROTEIN-RELATED"/>
    <property type="match status" value="1"/>
</dbReference>
<dbReference type="Pfam" id="PF02600">
    <property type="entry name" value="DsbB"/>
    <property type="match status" value="1"/>
</dbReference>
<keyword evidence="3" id="KW-0813">Transport</keyword>
<dbReference type="InterPro" id="IPR023380">
    <property type="entry name" value="DsbB-like_sf"/>
</dbReference>
<evidence type="ECO:0000256" key="7">
    <source>
        <dbReference type="ARBA" id="ARBA00023002"/>
    </source>
</evidence>
<feature type="transmembrane region" description="Helical" evidence="12">
    <location>
        <begin position="62"/>
        <end position="81"/>
    </location>
</feature>
<evidence type="ECO:0000256" key="12">
    <source>
        <dbReference type="SAM" id="Phobius"/>
    </source>
</evidence>
<gene>
    <name evidence="13" type="ORF">K1X15_18665</name>
</gene>
<keyword evidence="8 12" id="KW-0472">Membrane</keyword>